<accession>A0A346XYZ9</accession>
<keyword evidence="1" id="KW-0472">Membrane</keyword>
<protein>
    <submittedName>
        <fullName evidence="2">Uncharacterized protein</fullName>
    </submittedName>
</protein>
<dbReference type="RefSeq" id="WP_114591935.1">
    <property type="nucleotide sequence ID" value="NZ_CP031165.1"/>
</dbReference>
<name>A0A346XYZ9_9ACTN</name>
<dbReference type="Proteomes" id="UP000264006">
    <property type="component" value="Chromosome"/>
</dbReference>
<keyword evidence="3" id="KW-1185">Reference proteome</keyword>
<keyword evidence="1" id="KW-1133">Transmembrane helix</keyword>
<reference evidence="2 3" key="1">
    <citation type="submission" date="2018-09" db="EMBL/GenBank/DDBJ databases">
        <title>Complete genome sequence of Euzebya sp. DY32-46 isolated from seawater of Pacific Ocean.</title>
        <authorList>
            <person name="Xu L."/>
            <person name="Wu Y.-H."/>
            <person name="Xu X.-W."/>
        </authorList>
    </citation>
    <scope>NUCLEOTIDE SEQUENCE [LARGE SCALE GENOMIC DNA]</scope>
    <source>
        <strain evidence="2 3">DY32-46</strain>
    </source>
</reference>
<proteinExistence type="predicted"/>
<dbReference type="KEGG" id="euz:DVS28_a2767"/>
<dbReference type="EMBL" id="CP031165">
    <property type="protein sequence ID" value="AXV07446.1"/>
    <property type="molecule type" value="Genomic_DNA"/>
</dbReference>
<evidence type="ECO:0000313" key="2">
    <source>
        <dbReference type="EMBL" id="AXV07446.1"/>
    </source>
</evidence>
<keyword evidence="1" id="KW-0812">Transmembrane</keyword>
<feature type="transmembrane region" description="Helical" evidence="1">
    <location>
        <begin position="57"/>
        <end position="78"/>
    </location>
</feature>
<dbReference type="AlphaFoldDB" id="A0A346XYZ9"/>
<evidence type="ECO:0000313" key="3">
    <source>
        <dbReference type="Proteomes" id="UP000264006"/>
    </source>
</evidence>
<sequence length="109" mass="10952">MRNPAYSSQSVSSVAGRLVAAAGAIRTGSWVLMGAIVVVSFVGGVAGGLVGLLYAGALWAVSSVLSLLLDGFAMHLTLQADGNRLLHEIAGADEDRRAPATVPPVPPGG</sequence>
<organism evidence="2 3">
    <name type="scientific">Euzebya pacifica</name>
    <dbReference type="NCBI Taxonomy" id="1608957"/>
    <lineage>
        <taxon>Bacteria</taxon>
        <taxon>Bacillati</taxon>
        <taxon>Actinomycetota</taxon>
        <taxon>Nitriliruptoria</taxon>
        <taxon>Euzebyales</taxon>
    </lineage>
</organism>
<evidence type="ECO:0000256" key="1">
    <source>
        <dbReference type="SAM" id="Phobius"/>
    </source>
</evidence>
<gene>
    <name evidence="2" type="ORF">DVS28_a2767</name>
</gene>
<feature type="transmembrane region" description="Helical" evidence="1">
    <location>
        <begin position="30"/>
        <end position="51"/>
    </location>
</feature>